<reference evidence="3" key="1">
    <citation type="journal article" date="2019" name="Int. J. Syst. Evol. Microbiol.">
        <title>The Global Catalogue of Microorganisms (GCM) 10K type strain sequencing project: providing services to taxonomists for standard genome sequencing and annotation.</title>
        <authorList>
            <consortium name="The Broad Institute Genomics Platform"/>
            <consortium name="The Broad Institute Genome Sequencing Center for Infectious Disease"/>
            <person name="Wu L."/>
            <person name="Ma J."/>
        </authorList>
    </citation>
    <scope>NUCLEOTIDE SEQUENCE [LARGE SCALE GENOMIC DNA]</scope>
    <source>
        <strain evidence="3">CCUG 56331</strain>
    </source>
</reference>
<dbReference type="RefSeq" id="WP_342469448.1">
    <property type="nucleotide sequence ID" value="NZ_JBHSNQ010000009.1"/>
</dbReference>
<evidence type="ECO:0000313" key="2">
    <source>
        <dbReference type="EMBL" id="MFC5540371.1"/>
    </source>
</evidence>
<feature type="domain" description="Carboxymuconolactone decarboxylase-like" evidence="1">
    <location>
        <begin position="21"/>
        <end position="96"/>
    </location>
</feature>
<gene>
    <name evidence="2" type="ORF">ACFPOH_00990</name>
</gene>
<protein>
    <submittedName>
        <fullName evidence="2">Carboxymuconolactone decarboxylase family protein</fullName>
    </submittedName>
</protein>
<dbReference type="PANTHER" id="PTHR33930:SF8">
    <property type="entry name" value="4-CARBOXYMUCONOLACTONE DECARBOXYLASE"/>
    <property type="match status" value="1"/>
</dbReference>
<dbReference type="Gene3D" id="1.20.1290.10">
    <property type="entry name" value="AhpD-like"/>
    <property type="match status" value="2"/>
</dbReference>
<dbReference type="NCBIfam" id="TIGR00778">
    <property type="entry name" value="ahpD_dom"/>
    <property type="match status" value="2"/>
</dbReference>
<evidence type="ECO:0000259" key="1">
    <source>
        <dbReference type="Pfam" id="PF02627"/>
    </source>
</evidence>
<comment type="caution">
    <text evidence="2">The sequence shown here is derived from an EMBL/GenBank/DDBJ whole genome shotgun (WGS) entry which is preliminary data.</text>
</comment>
<dbReference type="SUPFAM" id="SSF69118">
    <property type="entry name" value="AhpD-like"/>
    <property type="match status" value="2"/>
</dbReference>
<dbReference type="Proteomes" id="UP001595978">
    <property type="component" value="Unassembled WGS sequence"/>
</dbReference>
<dbReference type="InterPro" id="IPR004675">
    <property type="entry name" value="AhpD_core"/>
</dbReference>
<keyword evidence="3" id="KW-1185">Reference proteome</keyword>
<evidence type="ECO:0000313" key="3">
    <source>
        <dbReference type="Proteomes" id="UP001595978"/>
    </source>
</evidence>
<dbReference type="EMBL" id="JBHSNQ010000009">
    <property type="protein sequence ID" value="MFC5540371.1"/>
    <property type="molecule type" value="Genomic_DNA"/>
</dbReference>
<dbReference type="Pfam" id="PF02627">
    <property type="entry name" value="CMD"/>
    <property type="match status" value="2"/>
</dbReference>
<dbReference type="InterPro" id="IPR029032">
    <property type="entry name" value="AhpD-like"/>
</dbReference>
<dbReference type="PANTHER" id="PTHR33930">
    <property type="entry name" value="ALKYL HYDROPEROXIDE REDUCTASE AHPD"/>
    <property type="match status" value="1"/>
</dbReference>
<sequence>MASYYEKNKEHGMKYLRELVPEPFKAFAQFDRKVFKPGALTKKEKEILAVAIAHATKCPYCIDVHTKKAKRAGASLEELVEAVFVVSAMEAGVAANSNEMRDNGFSQGYTDFSHSVLEAGHLSRAYKELIAAAVAFAIQCPGLADRHMKNAMELGITNEQLDEAISVASALKAGSAYAHLLQVLDSYME</sequence>
<organism evidence="2 3">
    <name type="scientific">Ureibacillus suwonensis</name>
    <dbReference type="NCBI Taxonomy" id="313007"/>
    <lineage>
        <taxon>Bacteria</taxon>
        <taxon>Bacillati</taxon>
        <taxon>Bacillota</taxon>
        <taxon>Bacilli</taxon>
        <taxon>Bacillales</taxon>
        <taxon>Caryophanaceae</taxon>
        <taxon>Ureibacillus</taxon>
    </lineage>
</organism>
<proteinExistence type="predicted"/>
<name>A0ABW0R6L6_9BACL</name>
<accession>A0ABW0R6L6</accession>
<feature type="domain" description="Carboxymuconolactone decarboxylase-like" evidence="1">
    <location>
        <begin position="106"/>
        <end position="185"/>
    </location>
</feature>
<dbReference type="InterPro" id="IPR003779">
    <property type="entry name" value="CMD-like"/>
</dbReference>